<name>A0A2W1M1D5_9BACL</name>
<protein>
    <recommendedName>
        <fullName evidence="5">Glycosyltransferase family 1 protein</fullName>
    </recommendedName>
</protein>
<proteinExistence type="predicted"/>
<dbReference type="OrthoDB" id="9814612at2"/>
<dbReference type="SUPFAM" id="SSF53756">
    <property type="entry name" value="UDP-Glycosyltransferase/glycogen phosphorylase"/>
    <property type="match status" value="1"/>
</dbReference>
<keyword evidence="4" id="KW-1185">Reference proteome</keyword>
<dbReference type="Pfam" id="PF00534">
    <property type="entry name" value="Glycos_transf_1"/>
    <property type="match status" value="1"/>
</dbReference>
<dbReference type="PANTHER" id="PTHR12526">
    <property type="entry name" value="GLYCOSYLTRANSFERASE"/>
    <property type="match status" value="1"/>
</dbReference>
<reference evidence="3 4" key="1">
    <citation type="submission" date="2018-06" db="EMBL/GenBank/DDBJ databases">
        <title>Paenibacillus imtechensis sp. nov.</title>
        <authorList>
            <person name="Pinnaka A.K."/>
            <person name="Singh H."/>
            <person name="Kaur M."/>
        </authorList>
    </citation>
    <scope>NUCLEOTIDE SEQUENCE [LARGE SCALE GENOMIC DNA]</scope>
    <source>
        <strain evidence="3 4">SMB1</strain>
    </source>
</reference>
<dbReference type="Pfam" id="PF13439">
    <property type="entry name" value="Glyco_transf_4"/>
    <property type="match status" value="1"/>
</dbReference>
<sequence length="384" mass="43827">MSRERINVLFVTHADKKGGAEQSLIHLINYMDTRRYKVFFLCPAEAAYLHEITTEHQHIPYTLGSIKQRLGLGYLGAVRFIRRLVKEHGIQIVHANGWRAPWYVAPLKFISRAKLVWHHRDYTHLKMYNHVLPRFFHQVICISHFVADSIAGSNRTVIYNGVDARNNPYDKTRRLMEDGELLIGTFGRIVEWKRYHLMIEAVKRLSDRGMTNWKLLIVGDTSMDNTDDYYDSLKRRVEEYGLSRQVVFHGYSSKPLELMSECDVTINFSMNEPFGRVVIESLMVKTPVIVADSGGAPEIIRETMGGIIVKDGDIHALAEALYTIGTKAVNYEELVRSGHRSVLEQFSMEEIITRVEQLYGTLLGREPEAEAGMAVQAVSKGGRG</sequence>
<evidence type="ECO:0000259" key="1">
    <source>
        <dbReference type="Pfam" id="PF00534"/>
    </source>
</evidence>
<evidence type="ECO:0000313" key="4">
    <source>
        <dbReference type="Proteomes" id="UP000249522"/>
    </source>
</evidence>
<feature type="domain" description="Glycosyltransferase subfamily 4-like N-terminal" evidence="2">
    <location>
        <begin position="18"/>
        <end position="164"/>
    </location>
</feature>
<dbReference type="InterPro" id="IPR001296">
    <property type="entry name" value="Glyco_trans_1"/>
</dbReference>
<dbReference type="AlphaFoldDB" id="A0A2W1M1D5"/>
<dbReference type="GO" id="GO:0016757">
    <property type="term" value="F:glycosyltransferase activity"/>
    <property type="evidence" value="ECO:0007669"/>
    <property type="project" value="InterPro"/>
</dbReference>
<evidence type="ECO:0000259" key="2">
    <source>
        <dbReference type="Pfam" id="PF13439"/>
    </source>
</evidence>
<dbReference type="InterPro" id="IPR028098">
    <property type="entry name" value="Glyco_trans_4-like_N"/>
</dbReference>
<comment type="caution">
    <text evidence="3">The sequence shown here is derived from an EMBL/GenBank/DDBJ whole genome shotgun (WGS) entry which is preliminary data.</text>
</comment>
<dbReference type="Gene3D" id="3.40.50.2000">
    <property type="entry name" value="Glycogen Phosphorylase B"/>
    <property type="match status" value="2"/>
</dbReference>
<dbReference type="RefSeq" id="WP_111144694.1">
    <property type="nucleotide sequence ID" value="NZ_QKRB01000006.1"/>
</dbReference>
<evidence type="ECO:0000313" key="3">
    <source>
        <dbReference type="EMBL" id="PZD97731.1"/>
    </source>
</evidence>
<dbReference type="CDD" id="cd03801">
    <property type="entry name" value="GT4_PimA-like"/>
    <property type="match status" value="1"/>
</dbReference>
<gene>
    <name evidence="3" type="ORF">DNH61_00240</name>
</gene>
<dbReference type="EMBL" id="QKRB01000006">
    <property type="protein sequence ID" value="PZD97731.1"/>
    <property type="molecule type" value="Genomic_DNA"/>
</dbReference>
<dbReference type="Proteomes" id="UP000249522">
    <property type="component" value="Unassembled WGS sequence"/>
</dbReference>
<accession>A0A2W1M1D5</accession>
<feature type="domain" description="Glycosyl transferase family 1" evidence="1">
    <location>
        <begin position="177"/>
        <end position="322"/>
    </location>
</feature>
<organism evidence="3 4">
    <name type="scientific">Paenibacillus sambharensis</name>
    <dbReference type="NCBI Taxonomy" id="1803190"/>
    <lineage>
        <taxon>Bacteria</taxon>
        <taxon>Bacillati</taxon>
        <taxon>Bacillota</taxon>
        <taxon>Bacilli</taxon>
        <taxon>Bacillales</taxon>
        <taxon>Paenibacillaceae</taxon>
        <taxon>Paenibacillus</taxon>
    </lineage>
</organism>
<evidence type="ECO:0008006" key="5">
    <source>
        <dbReference type="Google" id="ProtNLM"/>
    </source>
</evidence>